<name>A0A8J4KQB8_APTPA</name>
<dbReference type="PANTHER" id="PTHR38493:SF1">
    <property type="entry name" value="SFI1 SPINDLE BODY DOMAIN-CONTAINING PROTEIN"/>
    <property type="match status" value="1"/>
</dbReference>
<comment type="caution">
    <text evidence="1">The sequence shown here is derived from an EMBL/GenBank/DDBJ whole genome shotgun (WGS) entry which is preliminary data.</text>
</comment>
<dbReference type="InterPro" id="IPR031473">
    <property type="entry name" value="DUF4684"/>
</dbReference>
<evidence type="ECO:0000313" key="1">
    <source>
        <dbReference type="EMBL" id="KAF1647068.1"/>
    </source>
</evidence>
<keyword evidence="2" id="KW-1185">Reference proteome</keyword>
<evidence type="ECO:0000313" key="2">
    <source>
        <dbReference type="Proteomes" id="UP000751161"/>
    </source>
</evidence>
<gene>
    <name evidence="1" type="ORF">FQA23_0012077</name>
</gene>
<accession>A0A8J4KQB8</accession>
<dbReference type="Proteomes" id="UP000751161">
    <property type="component" value="Unassembled WGS sequence"/>
</dbReference>
<dbReference type="PANTHER" id="PTHR38493">
    <property type="entry name" value="CHROMOSOME 1 OPEN READING FRAME 167"/>
    <property type="match status" value="1"/>
</dbReference>
<feature type="non-terminal residue" evidence="1">
    <location>
        <position position="92"/>
    </location>
</feature>
<protein>
    <recommendedName>
        <fullName evidence="3">Sfi1 spindle body domain-containing protein</fullName>
    </recommendedName>
</protein>
<evidence type="ECO:0008006" key="3">
    <source>
        <dbReference type="Google" id="ProtNLM"/>
    </source>
</evidence>
<reference evidence="1" key="1">
    <citation type="journal article" date="2019" name="Gigascience">
        <title>High-coverage genomes to elucidate the evolution of penguins.</title>
        <authorList>
            <person name="Pan H."/>
            <person name="Cole T.L."/>
            <person name="Bi X."/>
            <person name="Fang M."/>
            <person name="Zhou C."/>
            <person name="Yang Z."/>
            <person name="Ksepka D.T."/>
            <person name="Hart T."/>
            <person name="Bouzat J.L."/>
            <person name="Argilla L.S."/>
            <person name="Bertelsen M.F."/>
            <person name="Boersma P.D."/>
            <person name="Bost C.A."/>
            <person name="Cherel Y."/>
            <person name="Dann P."/>
            <person name="Fiddaman S.R."/>
            <person name="Howard P."/>
            <person name="Labuschagne K."/>
            <person name="Mattern T."/>
            <person name="Miller G."/>
            <person name="Parker P."/>
            <person name="Phillips R.A."/>
            <person name="Quillfeldt P."/>
            <person name="Ryan P.G."/>
            <person name="Taylor H."/>
            <person name="Thompson D.R."/>
            <person name="Young M.J."/>
            <person name="Ellegaard M.R."/>
            <person name="Gilbert M.T.P."/>
            <person name="Sinding M.S."/>
            <person name="Pacheco G."/>
            <person name="Shepherd L.D."/>
            <person name="Tennyson A.J.D."/>
            <person name="Grosser S."/>
            <person name="Kay E."/>
            <person name="Nupen L.J."/>
            <person name="Ellenberg U."/>
            <person name="Houston D.M."/>
            <person name="Reeve A.H."/>
            <person name="Johnson K."/>
            <person name="Masello J.F."/>
            <person name="Stracke T."/>
            <person name="McKinlay B."/>
            <person name="Borboroglu P.G."/>
            <person name="Zhang D.X."/>
            <person name="Zhang G."/>
        </authorList>
    </citation>
    <scope>NUCLEOTIDE SEQUENCE</scope>
    <source>
        <strain evidence="1">KP FORT 001</strain>
    </source>
</reference>
<proteinExistence type="predicted"/>
<feature type="non-terminal residue" evidence="1">
    <location>
        <position position="1"/>
    </location>
</feature>
<organism evidence="1 2">
    <name type="scientific">Aptenodytes patagonicus</name>
    <name type="common">King penguin</name>
    <dbReference type="NCBI Taxonomy" id="9234"/>
    <lineage>
        <taxon>Eukaryota</taxon>
        <taxon>Metazoa</taxon>
        <taxon>Chordata</taxon>
        <taxon>Craniata</taxon>
        <taxon>Vertebrata</taxon>
        <taxon>Euteleostomi</taxon>
        <taxon>Archelosauria</taxon>
        <taxon>Archosauria</taxon>
        <taxon>Dinosauria</taxon>
        <taxon>Saurischia</taxon>
        <taxon>Theropoda</taxon>
        <taxon>Coelurosauria</taxon>
        <taxon>Aves</taxon>
        <taxon>Neognathae</taxon>
        <taxon>Neoaves</taxon>
        <taxon>Aequornithes</taxon>
        <taxon>Sphenisciformes</taxon>
        <taxon>Spheniscidae</taxon>
        <taxon>Aptenodytes</taxon>
    </lineage>
</organism>
<dbReference type="AlphaFoldDB" id="A0A8J4KQB8"/>
<dbReference type="EMBL" id="VULM01014951">
    <property type="protein sequence ID" value="KAF1647068.1"/>
    <property type="molecule type" value="Genomic_DNA"/>
</dbReference>
<sequence length="92" mass="11162">NTAAFRLWRLQKELLSKEEARLLEARALLEKKQLRHIFWVWRSRCLEMEQILALTTRIQRNLVSRCFSAWKETVEQKALYRCNVFRLRAVSL</sequence>